<reference evidence="2" key="1">
    <citation type="journal article" date="2014" name="Int. J. Syst. Evol. Microbiol.">
        <title>Complete genome sequence of Corynebacterium casei LMG S-19264T (=DSM 44701T), isolated from a smear-ripened cheese.</title>
        <authorList>
            <consortium name="US DOE Joint Genome Institute (JGI-PGF)"/>
            <person name="Walter F."/>
            <person name="Albersmeier A."/>
            <person name="Kalinowski J."/>
            <person name="Ruckert C."/>
        </authorList>
    </citation>
    <scope>NUCLEOTIDE SEQUENCE</scope>
    <source>
        <strain evidence="2">CGMCC 1.12921</strain>
    </source>
</reference>
<gene>
    <name evidence="2" type="ORF">GCM10011342_22140</name>
</gene>
<evidence type="ECO:0000256" key="1">
    <source>
        <dbReference type="SAM" id="Phobius"/>
    </source>
</evidence>
<evidence type="ECO:0000313" key="3">
    <source>
        <dbReference type="Proteomes" id="UP000613582"/>
    </source>
</evidence>
<reference evidence="2" key="2">
    <citation type="submission" date="2020-09" db="EMBL/GenBank/DDBJ databases">
        <authorList>
            <person name="Sun Q."/>
            <person name="Zhou Y."/>
        </authorList>
    </citation>
    <scope>NUCLEOTIDE SEQUENCE</scope>
    <source>
        <strain evidence="2">CGMCC 1.12921</strain>
    </source>
</reference>
<accession>A0A8J2V3H4</accession>
<comment type="caution">
    <text evidence="2">The sequence shown here is derived from an EMBL/GenBank/DDBJ whole genome shotgun (WGS) entry which is preliminary data.</text>
</comment>
<dbReference type="AlphaFoldDB" id="A0A8J2V3H4"/>
<feature type="transmembrane region" description="Helical" evidence="1">
    <location>
        <begin position="64"/>
        <end position="82"/>
    </location>
</feature>
<protein>
    <submittedName>
        <fullName evidence="2">Uncharacterized protein</fullName>
    </submittedName>
</protein>
<feature type="transmembrane region" description="Helical" evidence="1">
    <location>
        <begin position="156"/>
        <end position="176"/>
    </location>
</feature>
<evidence type="ECO:0000313" key="2">
    <source>
        <dbReference type="EMBL" id="GGD12926.1"/>
    </source>
</evidence>
<dbReference type="EMBL" id="BMGH01000001">
    <property type="protein sequence ID" value="GGD12926.1"/>
    <property type="molecule type" value="Genomic_DNA"/>
</dbReference>
<feature type="transmembrane region" description="Helical" evidence="1">
    <location>
        <begin position="35"/>
        <end position="58"/>
    </location>
</feature>
<keyword evidence="1" id="KW-1133">Transmembrane helix</keyword>
<keyword evidence="3" id="KW-1185">Reference proteome</keyword>
<keyword evidence="1" id="KW-0472">Membrane</keyword>
<proteinExistence type="predicted"/>
<dbReference type="Proteomes" id="UP000613582">
    <property type="component" value="Unassembled WGS sequence"/>
</dbReference>
<feature type="transmembrane region" description="Helical" evidence="1">
    <location>
        <begin position="103"/>
        <end position="124"/>
    </location>
</feature>
<keyword evidence="1" id="KW-0812">Transmembrane</keyword>
<feature type="transmembrane region" description="Helical" evidence="1">
    <location>
        <begin position="130"/>
        <end position="149"/>
    </location>
</feature>
<feature type="transmembrane region" description="Helical" evidence="1">
    <location>
        <begin position="182"/>
        <end position="203"/>
    </location>
</feature>
<organism evidence="2 3">
    <name type="scientific">Aquisalinus flavus</name>
    <dbReference type="NCBI Taxonomy" id="1526572"/>
    <lineage>
        <taxon>Bacteria</taxon>
        <taxon>Pseudomonadati</taxon>
        <taxon>Pseudomonadota</taxon>
        <taxon>Alphaproteobacteria</taxon>
        <taxon>Parvularculales</taxon>
        <taxon>Parvularculaceae</taxon>
        <taxon>Aquisalinus</taxon>
    </lineage>
</organism>
<sequence length="208" mass="22621">MNMIDGKGTLEPDLEFLRALVDGGGNKTQYLTGHAFVVGGSLYAFQCIANWLLIIFALNMPGPAWLVLHILPTVIFIVYCIWQGMRYGIGNTGNATSRAITAAFQAAGVTNLALILIFAPAAIARNDFTIWLFHPAIVFALQGAAWLTAFQLRRRVWLLGVALGWMASAIALGLLIGSLTYLLVAGLALFFFMTVPGIVMMRLSKKQD</sequence>
<name>A0A8J2V3H4_9PROT</name>